<comment type="caution">
    <text evidence="1">The sequence shown here is derived from an EMBL/GenBank/DDBJ whole genome shotgun (WGS) entry which is preliminary data.</text>
</comment>
<accession>A0ABQ9D2N9</accession>
<reference evidence="1" key="1">
    <citation type="submission" date="2019-10" db="EMBL/GenBank/DDBJ databases">
        <authorList>
            <person name="Soares A.E.R."/>
            <person name="Aleixo A."/>
            <person name="Schneider P."/>
            <person name="Miyaki C.Y."/>
            <person name="Schneider M.P."/>
            <person name="Mello C."/>
            <person name="Vasconcelos A.T.R."/>
        </authorList>
    </citation>
    <scope>NUCLEOTIDE SEQUENCE</scope>
    <source>
        <tissue evidence="1">Muscle</tissue>
    </source>
</reference>
<gene>
    <name evidence="1" type="ORF">WISP_105211</name>
</gene>
<dbReference type="EMBL" id="WHWB01034370">
    <property type="protein sequence ID" value="KAJ7410985.1"/>
    <property type="molecule type" value="Genomic_DNA"/>
</dbReference>
<evidence type="ECO:0000313" key="1">
    <source>
        <dbReference type="EMBL" id="KAJ7410985.1"/>
    </source>
</evidence>
<sequence>MSSWLRMFSKDNPEDTQQTEIAVAQVIPLIITKSMDLGLGIKLQTNPEISFIIFEVVAYAEENQDVPYKVLWTGNHFMVDALIQLKDEVEPVQTRVDLILPVVVERNPQAVLQDGHRWDSPTALEHCLQMRVSLALPELQCSPPLPGPTEPDPISGLTSWTGLHNPVPMALHVHPKATFDSVPSLGLVLTP</sequence>
<protein>
    <submittedName>
        <fullName evidence="1">Uncharacterized protein</fullName>
    </submittedName>
</protein>
<proteinExistence type="predicted"/>
<name>A0ABQ9D2N9_9PASS</name>
<evidence type="ECO:0000313" key="2">
    <source>
        <dbReference type="Proteomes" id="UP001145742"/>
    </source>
</evidence>
<keyword evidence="2" id="KW-1185">Reference proteome</keyword>
<organism evidence="1 2">
    <name type="scientific">Willisornis vidua</name>
    <name type="common">Xingu scale-backed antbird</name>
    <dbReference type="NCBI Taxonomy" id="1566151"/>
    <lineage>
        <taxon>Eukaryota</taxon>
        <taxon>Metazoa</taxon>
        <taxon>Chordata</taxon>
        <taxon>Craniata</taxon>
        <taxon>Vertebrata</taxon>
        <taxon>Euteleostomi</taxon>
        <taxon>Archelosauria</taxon>
        <taxon>Archosauria</taxon>
        <taxon>Dinosauria</taxon>
        <taxon>Saurischia</taxon>
        <taxon>Theropoda</taxon>
        <taxon>Coelurosauria</taxon>
        <taxon>Aves</taxon>
        <taxon>Neognathae</taxon>
        <taxon>Neoaves</taxon>
        <taxon>Telluraves</taxon>
        <taxon>Australaves</taxon>
        <taxon>Passeriformes</taxon>
        <taxon>Thamnophilidae</taxon>
        <taxon>Willisornis</taxon>
    </lineage>
</organism>
<dbReference type="Proteomes" id="UP001145742">
    <property type="component" value="Unassembled WGS sequence"/>
</dbReference>